<accession>A0A931ATS3</accession>
<gene>
    <name evidence="1" type="ORF">I0Q91_04395</name>
</gene>
<keyword evidence="2" id="KW-1185">Reference proteome</keyword>
<dbReference type="Proteomes" id="UP000621436">
    <property type="component" value="Unassembled WGS sequence"/>
</dbReference>
<organism evidence="1 2">
    <name type="scientific">Halonatronomonas betaini</name>
    <dbReference type="NCBI Taxonomy" id="2778430"/>
    <lineage>
        <taxon>Bacteria</taxon>
        <taxon>Bacillati</taxon>
        <taxon>Bacillota</taxon>
        <taxon>Clostridia</taxon>
        <taxon>Halanaerobiales</taxon>
        <taxon>Halarsenatibacteraceae</taxon>
        <taxon>Halonatronomonas</taxon>
    </lineage>
</organism>
<proteinExistence type="predicted"/>
<dbReference type="AlphaFoldDB" id="A0A931ATS3"/>
<protein>
    <submittedName>
        <fullName evidence="1">Uncharacterized protein</fullName>
    </submittedName>
</protein>
<reference evidence="1" key="1">
    <citation type="submission" date="2020-11" db="EMBL/GenBank/DDBJ databases">
        <title>Halonatronomonas betainensis gen. nov., sp. nov. a novel haloalkaliphilic representative of the family Halanaerobiacae capable of betaine degradation.</title>
        <authorList>
            <person name="Boltyanskaya Y."/>
            <person name="Kevbrin V."/>
            <person name="Detkova E."/>
            <person name="Grouzdev D.S."/>
            <person name="Koziaeva V."/>
            <person name="Zhilina T."/>
        </authorList>
    </citation>
    <scope>NUCLEOTIDE SEQUENCE</scope>
    <source>
        <strain evidence="1">Z-7014</strain>
    </source>
</reference>
<name>A0A931ATS3_9FIRM</name>
<dbReference type="RefSeq" id="WP_270453126.1">
    <property type="nucleotide sequence ID" value="NZ_JADPIE010000002.1"/>
</dbReference>
<sequence length="153" mass="16537">MKKVIILVLVLGIVAFLNGNVLAIERVSINGGGTVIVDDNLAMLVEKIDLVSQYADYGCVAEGSAMVGLADFGSGEQHIIMISLIGLRENVDLGVPGGQTFDIKYNDKIYTSVKPCEEGFSNIMMVLEPGEVFAPENLEVWWQEVGNLVLTSM</sequence>
<evidence type="ECO:0000313" key="1">
    <source>
        <dbReference type="EMBL" id="MBF8436310.1"/>
    </source>
</evidence>
<evidence type="ECO:0000313" key="2">
    <source>
        <dbReference type="Proteomes" id="UP000621436"/>
    </source>
</evidence>
<comment type="caution">
    <text evidence="1">The sequence shown here is derived from an EMBL/GenBank/DDBJ whole genome shotgun (WGS) entry which is preliminary data.</text>
</comment>
<dbReference type="EMBL" id="JADPIE010000002">
    <property type="protein sequence ID" value="MBF8436310.1"/>
    <property type="molecule type" value="Genomic_DNA"/>
</dbReference>